<evidence type="ECO:0000259" key="1">
    <source>
        <dbReference type="Pfam" id="PF21880"/>
    </source>
</evidence>
<evidence type="ECO:0000313" key="3">
    <source>
        <dbReference type="Proteomes" id="UP000555728"/>
    </source>
</evidence>
<dbReference type="Proteomes" id="UP000555728">
    <property type="component" value="Unassembled WGS sequence"/>
</dbReference>
<comment type="caution">
    <text evidence="2">The sequence shown here is derived from an EMBL/GenBank/DDBJ whole genome shotgun (WGS) entry which is preliminary data.</text>
</comment>
<protein>
    <recommendedName>
        <fullName evidence="1">DUF6916 domain-containing protein</fullName>
    </recommendedName>
</protein>
<dbReference type="Pfam" id="PF21880">
    <property type="entry name" value="DUF6916"/>
    <property type="match status" value="1"/>
</dbReference>
<evidence type="ECO:0000313" key="2">
    <source>
        <dbReference type="EMBL" id="MBB4286361.1"/>
    </source>
</evidence>
<proteinExistence type="predicted"/>
<dbReference type="InterPro" id="IPR054209">
    <property type="entry name" value="DUF6916"/>
</dbReference>
<organism evidence="2 3">
    <name type="scientific">Roseospira goensis</name>
    <dbReference type="NCBI Taxonomy" id="391922"/>
    <lineage>
        <taxon>Bacteria</taxon>
        <taxon>Pseudomonadati</taxon>
        <taxon>Pseudomonadota</taxon>
        <taxon>Alphaproteobacteria</taxon>
        <taxon>Rhodospirillales</taxon>
        <taxon>Rhodospirillaceae</taxon>
        <taxon>Roseospira</taxon>
    </lineage>
</organism>
<gene>
    <name evidence="2" type="ORF">GGD88_002090</name>
</gene>
<reference evidence="2 3" key="1">
    <citation type="submission" date="2020-08" db="EMBL/GenBank/DDBJ databases">
        <title>Genome sequencing of Purple Non-Sulfur Bacteria from various extreme environments.</title>
        <authorList>
            <person name="Mayer M."/>
        </authorList>
    </citation>
    <scope>NUCLEOTIDE SEQUENCE [LARGE SCALE GENOMIC DNA]</scope>
    <source>
        <strain evidence="2 3">JA135</strain>
    </source>
</reference>
<feature type="domain" description="DUF6916" evidence="1">
    <location>
        <begin position="17"/>
        <end position="113"/>
    </location>
</feature>
<dbReference type="RefSeq" id="WP_184435158.1">
    <property type="nucleotide sequence ID" value="NZ_JACIGI010000015.1"/>
</dbReference>
<sequence>MSDAGTADLPHRDPGALTAAALRPLVGEGLVIAHPGLDGAHTLTLVAVEERPEATPPGAPRTGFRLVLRGAADAVLPQATYTIGHPDLGQVALFMVPVGPVPGERGAADYEIIMN</sequence>
<dbReference type="AlphaFoldDB" id="A0A7W6S0A4"/>
<keyword evidence="3" id="KW-1185">Reference proteome</keyword>
<name>A0A7W6S0A4_9PROT</name>
<dbReference type="EMBL" id="JACIGI010000015">
    <property type="protein sequence ID" value="MBB4286361.1"/>
    <property type="molecule type" value="Genomic_DNA"/>
</dbReference>
<accession>A0A7W6S0A4</accession>